<dbReference type="GO" id="GO:0005096">
    <property type="term" value="F:GTPase activator activity"/>
    <property type="evidence" value="ECO:0007669"/>
    <property type="project" value="UniProtKB-KW"/>
</dbReference>
<proteinExistence type="predicted"/>
<dbReference type="Pfam" id="PF01412">
    <property type="entry name" value="ArfGap"/>
    <property type="match status" value="1"/>
</dbReference>
<evidence type="ECO:0000256" key="5">
    <source>
        <dbReference type="PROSITE-ProRule" id="PRU00288"/>
    </source>
</evidence>
<dbReference type="SMART" id="SM00105">
    <property type="entry name" value="ArfGap"/>
    <property type="match status" value="1"/>
</dbReference>
<evidence type="ECO:0000256" key="2">
    <source>
        <dbReference type="ARBA" id="ARBA00022723"/>
    </source>
</evidence>
<evidence type="ECO:0000313" key="8">
    <source>
        <dbReference type="EMBL" id="KAF2719470.1"/>
    </source>
</evidence>
<name>A0A9P4Q4Q4_9PEZI</name>
<dbReference type="FunFam" id="1.10.220.150:FF:000014">
    <property type="entry name" value="ADP-ribosylation factor GTPase-activating protein"/>
    <property type="match status" value="1"/>
</dbReference>
<dbReference type="Proteomes" id="UP000799441">
    <property type="component" value="Unassembled WGS sequence"/>
</dbReference>
<dbReference type="OrthoDB" id="983479at2759"/>
<dbReference type="PRINTS" id="PR00405">
    <property type="entry name" value="REVINTRACTNG"/>
</dbReference>
<dbReference type="InterPro" id="IPR001164">
    <property type="entry name" value="ArfGAP_dom"/>
</dbReference>
<feature type="compositionally biased region" description="Polar residues" evidence="6">
    <location>
        <begin position="160"/>
        <end position="174"/>
    </location>
</feature>
<organism evidence="8 9">
    <name type="scientific">Polychaeton citri CBS 116435</name>
    <dbReference type="NCBI Taxonomy" id="1314669"/>
    <lineage>
        <taxon>Eukaryota</taxon>
        <taxon>Fungi</taxon>
        <taxon>Dikarya</taxon>
        <taxon>Ascomycota</taxon>
        <taxon>Pezizomycotina</taxon>
        <taxon>Dothideomycetes</taxon>
        <taxon>Dothideomycetidae</taxon>
        <taxon>Capnodiales</taxon>
        <taxon>Capnodiaceae</taxon>
        <taxon>Polychaeton</taxon>
    </lineage>
</organism>
<protein>
    <submittedName>
        <fullName evidence="8">Zinc finger protein gcs1</fullName>
    </submittedName>
</protein>
<reference evidence="8" key="1">
    <citation type="journal article" date="2020" name="Stud. Mycol.">
        <title>101 Dothideomycetes genomes: a test case for predicting lifestyles and emergence of pathogens.</title>
        <authorList>
            <person name="Haridas S."/>
            <person name="Albert R."/>
            <person name="Binder M."/>
            <person name="Bloem J."/>
            <person name="Labutti K."/>
            <person name="Salamov A."/>
            <person name="Andreopoulos B."/>
            <person name="Baker S."/>
            <person name="Barry K."/>
            <person name="Bills G."/>
            <person name="Bluhm B."/>
            <person name="Cannon C."/>
            <person name="Castanera R."/>
            <person name="Culley D."/>
            <person name="Daum C."/>
            <person name="Ezra D."/>
            <person name="Gonzalez J."/>
            <person name="Henrissat B."/>
            <person name="Kuo A."/>
            <person name="Liang C."/>
            <person name="Lipzen A."/>
            <person name="Lutzoni F."/>
            <person name="Magnuson J."/>
            <person name="Mondo S."/>
            <person name="Nolan M."/>
            <person name="Ohm R."/>
            <person name="Pangilinan J."/>
            <person name="Park H.-J."/>
            <person name="Ramirez L."/>
            <person name="Alfaro M."/>
            <person name="Sun H."/>
            <person name="Tritt A."/>
            <person name="Yoshinaga Y."/>
            <person name="Zwiers L.-H."/>
            <person name="Turgeon B."/>
            <person name="Goodwin S."/>
            <person name="Spatafora J."/>
            <person name="Crous P."/>
            <person name="Grigoriev I."/>
        </authorList>
    </citation>
    <scope>NUCLEOTIDE SEQUENCE</scope>
    <source>
        <strain evidence="8">CBS 116435</strain>
    </source>
</reference>
<dbReference type="InterPro" id="IPR037278">
    <property type="entry name" value="ARFGAP/RecO"/>
</dbReference>
<evidence type="ECO:0000313" key="9">
    <source>
        <dbReference type="Proteomes" id="UP000799441"/>
    </source>
</evidence>
<feature type="domain" description="Arf-GAP" evidence="7">
    <location>
        <begin position="14"/>
        <end position="137"/>
    </location>
</feature>
<keyword evidence="4" id="KW-0862">Zinc</keyword>
<accession>A0A9P4Q4Q4</accession>
<comment type="caution">
    <text evidence="8">The sequence shown here is derived from an EMBL/GenBank/DDBJ whole genome shotgun (WGS) entry which is preliminary data.</text>
</comment>
<evidence type="ECO:0000259" key="7">
    <source>
        <dbReference type="PROSITE" id="PS50115"/>
    </source>
</evidence>
<sequence length="412" mass="44495">MAAKGMWEVDPETKSKLQQIQKTNENNKCIDCGAPSPQWASPKLGIFFCLACSGIHRSLGVHISFVRSVTMDAFKKSEVLRMESGGNKPFKDFFNGHSSNTLIGRTFDDCTINERYDSEAGEEWKEKLTCKVEGREFDGAAFKKARAEEKLKQEERQKSRQQTPSGSGRNTPSQMGGGPLGRVKSPPGGAGQRSAPPSQKEKNEEYFARMGNANASRPEDLPPSQGGKFGGFGSGFTPESSSSGSGWQDDFQKDPLAGITKGLGWLGQSFAKQAATVNKQYIQPGMKNLQESDFAAQAQRNISTLGQSAQKGFVGVGEQFNKFVDPEQQQAGGGARKAPEKQDFWDSFGEPPKGPPKEKKDFWDDFAEAGETKAAASAHSKPSSLGTSAMKTNNGPGGQGGGKGHEDGWSDW</sequence>
<evidence type="ECO:0000256" key="6">
    <source>
        <dbReference type="SAM" id="MobiDB-lite"/>
    </source>
</evidence>
<dbReference type="PANTHER" id="PTHR46395">
    <property type="entry name" value="ADP-RIBOSYLATION FACTOR GTPASE-ACTIVATING PROTEIN 1"/>
    <property type="match status" value="1"/>
</dbReference>
<dbReference type="EMBL" id="MU003811">
    <property type="protein sequence ID" value="KAF2719470.1"/>
    <property type="molecule type" value="Genomic_DNA"/>
</dbReference>
<feature type="compositionally biased region" description="Low complexity" evidence="6">
    <location>
        <begin position="372"/>
        <end position="384"/>
    </location>
</feature>
<keyword evidence="2" id="KW-0479">Metal-binding</keyword>
<feature type="compositionally biased region" description="Basic and acidic residues" evidence="6">
    <location>
        <begin position="403"/>
        <end position="412"/>
    </location>
</feature>
<gene>
    <name evidence="8" type="ORF">K431DRAFT_314158</name>
</gene>
<feature type="region of interest" description="Disordered" evidence="6">
    <location>
        <begin position="323"/>
        <end position="412"/>
    </location>
</feature>
<dbReference type="GO" id="GO:0000139">
    <property type="term" value="C:Golgi membrane"/>
    <property type="evidence" value="ECO:0007669"/>
    <property type="project" value="TreeGrafter"/>
</dbReference>
<keyword evidence="1" id="KW-0343">GTPase activation</keyword>
<dbReference type="CDD" id="cd08830">
    <property type="entry name" value="ArfGap_ArfGap1"/>
    <property type="match status" value="1"/>
</dbReference>
<feature type="compositionally biased region" description="Basic and acidic residues" evidence="6">
    <location>
        <begin position="146"/>
        <end position="158"/>
    </location>
</feature>
<keyword evidence="9" id="KW-1185">Reference proteome</keyword>
<dbReference type="GO" id="GO:0032012">
    <property type="term" value="P:regulation of ARF protein signal transduction"/>
    <property type="evidence" value="ECO:0007669"/>
    <property type="project" value="TreeGrafter"/>
</dbReference>
<evidence type="ECO:0000256" key="3">
    <source>
        <dbReference type="ARBA" id="ARBA00022771"/>
    </source>
</evidence>
<dbReference type="PROSITE" id="PS50115">
    <property type="entry name" value="ARFGAP"/>
    <property type="match status" value="1"/>
</dbReference>
<keyword evidence="3 5" id="KW-0863">Zinc-finger</keyword>
<evidence type="ECO:0000256" key="1">
    <source>
        <dbReference type="ARBA" id="ARBA00022468"/>
    </source>
</evidence>
<feature type="compositionally biased region" description="Low complexity" evidence="6">
    <location>
        <begin position="235"/>
        <end position="246"/>
    </location>
</feature>
<feature type="region of interest" description="Disordered" evidence="6">
    <location>
        <begin position="146"/>
        <end position="259"/>
    </location>
</feature>
<dbReference type="GO" id="GO:0008270">
    <property type="term" value="F:zinc ion binding"/>
    <property type="evidence" value="ECO:0007669"/>
    <property type="project" value="UniProtKB-KW"/>
</dbReference>
<feature type="compositionally biased region" description="Polar residues" evidence="6">
    <location>
        <begin position="385"/>
        <end position="394"/>
    </location>
</feature>
<evidence type="ECO:0000256" key="4">
    <source>
        <dbReference type="ARBA" id="ARBA00022833"/>
    </source>
</evidence>
<dbReference type="AlphaFoldDB" id="A0A9P4Q4Q4"/>
<dbReference type="GO" id="GO:0030100">
    <property type="term" value="P:regulation of endocytosis"/>
    <property type="evidence" value="ECO:0007669"/>
    <property type="project" value="TreeGrafter"/>
</dbReference>
<dbReference type="SUPFAM" id="SSF57863">
    <property type="entry name" value="ArfGap/RecO-like zinc finger"/>
    <property type="match status" value="1"/>
</dbReference>
<dbReference type="InterPro" id="IPR038508">
    <property type="entry name" value="ArfGAP_dom_sf"/>
</dbReference>
<dbReference type="Gene3D" id="1.10.220.150">
    <property type="entry name" value="Arf GTPase activating protein"/>
    <property type="match status" value="1"/>
</dbReference>
<dbReference type="PANTHER" id="PTHR46395:SF1">
    <property type="entry name" value="ADP-RIBOSYLATION FACTOR GTPASE-ACTIVATING PROTEIN 1"/>
    <property type="match status" value="1"/>
</dbReference>